<keyword evidence="2" id="KW-1185">Reference proteome</keyword>
<comment type="caution">
    <text evidence="1">The sequence shown here is derived from an EMBL/GenBank/DDBJ whole genome shotgun (WGS) entry which is preliminary data.</text>
</comment>
<protein>
    <submittedName>
        <fullName evidence="1">Uncharacterized protein</fullName>
    </submittedName>
</protein>
<dbReference type="AlphaFoldDB" id="A0A392U9Z3"/>
<proteinExistence type="predicted"/>
<accession>A0A392U9Z3</accession>
<evidence type="ECO:0000313" key="2">
    <source>
        <dbReference type="Proteomes" id="UP000265520"/>
    </source>
</evidence>
<organism evidence="1 2">
    <name type="scientific">Trifolium medium</name>
    <dbReference type="NCBI Taxonomy" id="97028"/>
    <lineage>
        <taxon>Eukaryota</taxon>
        <taxon>Viridiplantae</taxon>
        <taxon>Streptophyta</taxon>
        <taxon>Embryophyta</taxon>
        <taxon>Tracheophyta</taxon>
        <taxon>Spermatophyta</taxon>
        <taxon>Magnoliopsida</taxon>
        <taxon>eudicotyledons</taxon>
        <taxon>Gunneridae</taxon>
        <taxon>Pentapetalae</taxon>
        <taxon>rosids</taxon>
        <taxon>fabids</taxon>
        <taxon>Fabales</taxon>
        <taxon>Fabaceae</taxon>
        <taxon>Papilionoideae</taxon>
        <taxon>50 kb inversion clade</taxon>
        <taxon>NPAAA clade</taxon>
        <taxon>Hologalegina</taxon>
        <taxon>IRL clade</taxon>
        <taxon>Trifolieae</taxon>
        <taxon>Trifolium</taxon>
    </lineage>
</organism>
<dbReference type="Proteomes" id="UP000265520">
    <property type="component" value="Unassembled WGS sequence"/>
</dbReference>
<dbReference type="EMBL" id="LXQA010773704">
    <property type="protein sequence ID" value="MCI70329.1"/>
    <property type="molecule type" value="Genomic_DNA"/>
</dbReference>
<feature type="non-terminal residue" evidence="1">
    <location>
        <position position="21"/>
    </location>
</feature>
<name>A0A392U9Z3_9FABA</name>
<sequence length="21" mass="2248">MLNMPMAQRAGVVGARRGFAN</sequence>
<evidence type="ECO:0000313" key="1">
    <source>
        <dbReference type="EMBL" id="MCI70329.1"/>
    </source>
</evidence>
<reference evidence="1 2" key="1">
    <citation type="journal article" date="2018" name="Front. Plant Sci.">
        <title>Red Clover (Trifolium pratense) and Zigzag Clover (T. medium) - A Picture of Genomic Similarities and Differences.</title>
        <authorList>
            <person name="Dluhosova J."/>
            <person name="Istvanek J."/>
            <person name="Nedelnik J."/>
            <person name="Repkova J."/>
        </authorList>
    </citation>
    <scope>NUCLEOTIDE SEQUENCE [LARGE SCALE GENOMIC DNA]</scope>
    <source>
        <strain evidence="2">cv. 10/8</strain>
        <tissue evidence="1">Leaf</tissue>
    </source>
</reference>